<dbReference type="InterPro" id="IPR036514">
    <property type="entry name" value="SGNH_hydro_sf"/>
</dbReference>
<dbReference type="AlphaFoldDB" id="A0A3D9KGY1"/>
<evidence type="ECO:0000259" key="1">
    <source>
        <dbReference type="Pfam" id="PF13472"/>
    </source>
</evidence>
<dbReference type="Gene3D" id="3.40.50.1110">
    <property type="entry name" value="SGNH hydrolase"/>
    <property type="match status" value="1"/>
</dbReference>
<evidence type="ECO:0000313" key="2">
    <source>
        <dbReference type="EMBL" id="RED85407.1"/>
    </source>
</evidence>
<dbReference type="InterPro" id="IPR013830">
    <property type="entry name" value="SGNH_hydro"/>
</dbReference>
<accession>A0A3D9KGY1</accession>
<dbReference type="Pfam" id="PF13472">
    <property type="entry name" value="Lipase_GDSL_2"/>
    <property type="match status" value="1"/>
</dbReference>
<dbReference type="Proteomes" id="UP000256977">
    <property type="component" value="Unassembled WGS sequence"/>
</dbReference>
<name>A0A3D9KGY1_9BACL</name>
<dbReference type="PANTHER" id="PTHR34407:SF1">
    <property type="entry name" value="SGNH HYDROLASE-TYPE ESTERASE DOMAIN-CONTAINING PROTEIN"/>
    <property type="match status" value="1"/>
</dbReference>
<protein>
    <submittedName>
        <fullName evidence="2">Lysophospholipase L1-like esterase</fullName>
    </submittedName>
</protein>
<dbReference type="PANTHER" id="PTHR34407">
    <property type="entry name" value="EXPRESSED PROTEIN"/>
    <property type="match status" value="1"/>
</dbReference>
<dbReference type="SUPFAM" id="SSF52266">
    <property type="entry name" value="SGNH hydrolase"/>
    <property type="match status" value="1"/>
</dbReference>
<evidence type="ECO:0000313" key="3">
    <source>
        <dbReference type="Proteomes" id="UP000256977"/>
    </source>
</evidence>
<dbReference type="OrthoDB" id="8233337at2"/>
<dbReference type="RefSeq" id="WP_116059831.1">
    <property type="nucleotide sequence ID" value="NZ_QRDZ01000004.1"/>
</dbReference>
<dbReference type="CDD" id="cd00229">
    <property type="entry name" value="SGNH_hydrolase"/>
    <property type="match status" value="1"/>
</dbReference>
<sequence length="366" mass="41467">MRTLPVYQYRRSLDQTWKALENGKLTVGFIGGSITDGRSRNNWPEPVVAWFAETFPHARIHVENAAIGATGSELAVFRAERDLIERGCDLVFVDYAVNDLYATPERRMNTREGLLRKLLADARRDVVFVYTFHIDMYEKMEHGGIPDSIAEFEQLAAHYEASSVWMGLHAVKEIAAGRMRWEEWLPDGLHPGGRGSLSYAQSVIAYLETDSKHSASAGRQAERTMPEPLSARHWGATTFVPFENVRTEGPWVVRRWLDYEWIDRVLETAAVGAKLAFDFEGRGVALGFDFGQSSAEFRYRLDGGEWVASNRKRETWLPMDGLFSNYLISDELENGKHTLELEVVHGQTPDCKGTNCRIGYIGILRS</sequence>
<gene>
    <name evidence="2" type="ORF">DFP98_104112</name>
</gene>
<proteinExistence type="predicted"/>
<feature type="domain" description="SGNH hydrolase-type esterase" evidence="1">
    <location>
        <begin position="29"/>
        <end position="195"/>
    </location>
</feature>
<dbReference type="EMBL" id="QRDZ01000004">
    <property type="protein sequence ID" value="RED85407.1"/>
    <property type="molecule type" value="Genomic_DNA"/>
</dbReference>
<organism evidence="2 3">
    <name type="scientific">Cohnella phaseoli</name>
    <dbReference type="NCBI Taxonomy" id="456490"/>
    <lineage>
        <taxon>Bacteria</taxon>
        <taxon>Bacillati</taxon>
        <taxon>Bacillota</taxon>
        <taxon>Bacilli</taxon>
        <taxon>Bacillales</taxon>
        <taxon>Paenibacillaceae</taxon>
        <taxon>Cohnella</taxon>
    </lineage>
</organism>
<comment type="caution">
    <text evidence="2">The sequence shown here is derived from an EMBL/GenBank/DDBJ whole genome shotgun (WGS) entry which is preliminary data.</text>
</comment>
<keyword evidence="3" id="KW-1185">Reference proteome</keyword>
<reference evidence="2 3" key="1">
    <citation type="submission" date="2018-07" db="EMBL/GenBank/DDBJ databases">
        <title>Genomic Encyclopedia of Type Strains, Phase III (KMG-III): the genomes of soil and plant-associated and newly described type strains.</title>
        <authorList>
            <person name="Whitman W."/>
        </authorList>
    </citation>
    <scope>NUCLEOTIDE SEQUENCE [LARGE SCALE GENOMIC DNA]</scope>
    <source>
        <strain evidence="2 3">CECT 7287</strain>
    </source>
</reference>